<dbReference type="EMBL" id="CCKQ01005694">
    <property type="protein sequence ID" value="CDW76953.1"/>
    <property type="molecule type" value="Genomic_DNA"/>
</dbReference>
<organism evidence="2 3">
    <name type="scientific">Stylonychia lemnae</name>
    <name type="common">Ciliate</name>
    <dbReference type="NCBI Taxonomy" id="5949"/>
    <lineage>
        <taxon>Eukaryota</taxon>
        <taxon>Sar</taxon>
        <taxon>Alveolata</taxon>
        <taxon>Ciliophora</taxon>
        <taxon>Intramacronucleata</taxon>
        <taxon>Spirotrichea</taxon>
        <taxon>Stichotrichia</taxon>
        <taxon>Sporadotrichida</taxon>
        <taxon>Oxytrichidae</taxon>
        <taxon>Stylonychinae</taxon>
        <taxon>Stylonychia</taxon>
    </lineage>
</organism>
<sequence>MVYLLQLRVLKFFQKENFDDKRFCKFYIKLFKKLYDYDKIKYLPPRFDSAFRDLAAFIILRKDELLEKGTMDSSSSQFSMVIFKIKKNISKGPFLSTINKSHSLRRESEQTRSRTQLDIMNQSPFDSLYDRVNHRHNQLEQKQISNYQYLNIQQKQKSDGNGNQGNISAMRQLESSIEFQGDRAIAQAQMYKTQDISQLIKDQSDVIMAEGNSKTPKNKIERQVNTQNVGSRKQLNDKKKQKQLNISLDDKSIVKKKLSKSFINNKIVLPSAVPMQSNQDHIPKIRIQTISDQINSQRNTNSKNLNERAHIIQDNRQQLLDEHFQNKKNMILKSRNQNETYDKNTRIDNSSDTVIPPLSSSPQFDKYTQKYSREKKRIKQFVDRDPNQLIQVAMMNHSGFKNNNQGYKDYLMQQSQLIDNSHGSSQRSSSYRGKWTINNSNSYNQKVHQSNNQGENSGKVGQSPKTQLIKQNQVSLHEQEINRRQNVIEEEEESHFESDNQSNMDSTSILNMEDQKLSKKF</sequence>
<dbReference type="AlphaFoldDB" id="A0A078A3W8"/>
<feature type="region of interest" description="Disordered" evidence="1">
    <location>
        <begin position="334"/>
        <end position="364"/>
    </location>
</feature>
<protein>
    <submittedName>
        <fullName evidence="2">Uncharacterized protein</fullName>
    </submittedName>
</protein>
<name>A0A078A3W8_STYLE</name>
<evidence type="ECO:0000256" key="1">
    <source>
        <dbReference type="SAM" id="MobiDB-lite"/>
    </source>
</evidence>
<evidence type="ECO:0000313" key="2">
    <source>
        <dbReference type="EMBL" id="CDW76953.1"/>
    </source>
</evidence>
<feature type="region of interest" description="Disordered" evidence="1">
    <location>
        <begin position="419"/>
        <end position="521"/>
    </location>
</feature>
<gene>
    <name evidence="2" type="primary">Contig1482.g1615</name>
    <name evidence="2" type="ORF">STYLEM_5918</name>
</gene>
<keyword evidence="3" id="KW-1185">Reference proteome</keyword>
<feature type="compositionally biased region" description="Polar residues" evidence="1">
    <location>
        <begin position="499"/>
        <end position="510"/>
    </location>
</feature>
<reference evidence="2 3" key="1">
    <citation type="submission" date="2014-06" db="EMBL/GenBank/DDBJ databases">
        <authorList>
            <person name="Swart Estienne"/>
        </authorList>
    </citation>
    <scope>NUCLEOTIDE SEQUENCE [LARGE SCALE GENOMIC DNA]</scope>
    <source>
        <strain evidence="2 3">130c</strain>
    </source>
</reference>
<accession>A0A078A3W8</accession>
<proteinExistence type="predicted"/>
<feature type="compositionally biased region" description="Low complexity" evidence="1">
    <location>
        <begin position="421"/>
        <end position="430"/>
    </location>
</feature>
<feature type="compositionally biased region" description="Polar residues" evidence="1">
    <location>
        <begin position="436"/>
        <end position="476"/>
    </location>
</feature>
<evidence type="ECO:0000313" key="3">
    <source>
        <dbReference type="Proteomes" id="UP000039865"/>
    </source>
</evidence>
<dbReference type="Proteomes" id="UP000039865">
    <property type="component" value="Unassembled WGS sequence"/>
</dbReference>
<feature type="compositionally biased region" description="Polar residues" evidence="1">
    <location>
        <begin position="347"/>
        <end position="363"/>
    </location>
</feature>
<feature type="compositionally biased region" description="Basic and acidic residues" evidence="1">
    <location>
        <begin position="477"/>
        <end position="487"/>
    </location>
</feature>
<dbReference type="InParanoid" id="A0A078A3W8"/>